<sequence length="1046" mass="112913">MDDALRVGLLGPFEVRVHGAPCGPGGSRRRGVLALLATRPNVVHPVSSIVDSLWGDDPPASAVNLIQTYVSAWRKALGEAGAALTTVGGGYELVLAADQSDLATFRELVAGARARPVRAAADALLTALDLWRGPALADLAGEVFHAALAQPLEAERVRVTELWAEAALAAGDDPDQVVSRLHDLQVSEPLRESTAALVMWAHTIAGRQAVALSVYDEMRRRLDEELGTIPGHALQDMHGRILRADPSLLPQMHPRADVRAVPLAVRQDVAPADRFFGREDELAALARLVEVERLVTLTGPGGSGKTRLAHEVLQRHRAIDQPGFFVELAPVRETALASSAVAAALGLGAAAGTDPADMLIDRLAEASGLLVLDNAEHLPGVAAFIRRLHRGCRHLHLLVTSREPLQVESEHRYAISALPVPATTELDHVVSQASVQLFMDRVQSHEPSFRVTQENAEDVTMIVRHLDGLPLAIEIVAPWMRLHGPAGLLQRLTRERLDLPGRRLDTDLRHRTLRETIAWSHDLITEPERVAFRRLAVFPGPFGLDAAGAVCTGGSGRVDEVLLDLVDRNLVQATAPIAGQPRFGMLAVVREFALERLSDHPADSVAHDRMLDWYANWAARLAGHSEGPEAPGWQALAVAEADNLRAAIEHCSELGRDSDLLQLVVDAMALWFEAGHEQEGEERLRRSLERAGPTAPARAIGLTYWAWLRATRDRQGAAAAALEARDLAVAAGDVPVEAFALQTLGDSVQDPREAETASLAALTACDRAEHSRIRYGPTAPDAVRCGASASIATCWTYRSLPEALRWQSEALRRAELEGDRRITAVNCARLARLHLLAGERLPARTLLDRAHALLSSTISARWEDTVALADADLARHESRDDDAERILRSTTAGAVAAGRVLHALLGAVALTDLYLDTGRSSEATATIDRAAERMSSDADPVHAARVEVRRARIDREQGSIHDARRRLDAVALHIEGVQGMPPERSLWLLEVAALSASTAETVDAAAKLRQLEAGLFEAGLRLPPWERARADSVARAVAGGTRDSAP</sequence>
<dbReference type="Gene3D" id="1.10.10.10">
    <property type="entry name" value="Winged helix-like DNA-binding domain superfamily/Winged helix DNA-binding domain"/>
    <property type="match status" value="1"/>
</dbReference>
<dbReference type="PANTHER" id="PTHR47691">
    <property type="entry name" value="REGULATOR-RELATED"/>
    <property type="match status" value="1"/>
</dbReference>
<dbReference type="PRINTS" id="PR00364">
    <property type="entry name" value="DISEASERSIST"/>
</dbReference>
<dbReference type="PANTHER" id="PTHR47691:SF3">
    <property type="entry name" value="HTH-TYPE TRANSCRIPTIONAL REGULATOR RV0890C-RELATED"/>
    <property type="match status" value="1"/>
</dbReference>
<evidence type="ECO:0000313" key="6">
    <source>
        <dbReference type="Proteomes" id="UP000473525"/>
    </source>
</evidence>
<dbReference type="GO" id="GO:0000160">
    <property type="term" value="P:phosphorelay signal transduction system"/>
    <property type="evidence" value="ECO:0007669"/>
    <property type="project" value="InterPro"/>
</dbReference>
<keyword evidence="6" id="KW-1185">Reference proteome</keyword>
<dbReference type="GO" id="GO:0003677">
    <property type="term" value="F:DNA binding"/>
    <property type="evidence" value="ECO:0007669"/>
    <property type="project" value="UniProtKB-UniRule"/>
</dbReference>
<dbReference type="SMART" id="SM01043">
    <property type="entry name" value="BTAD"/>
    <property type="match status" value="1"/>
</dbReference>
<dbReference type="InterPro" id="IPR001867">
    <property type="entry name" value="OmpR/PhoB-type_DNA-bd"/>
</dbReference>
<evidence type="ECO:0000313" key="5">
    <source>
        <dbReference type="EMBL" id="MVQ49469.1"/>
    </source>
</evidence>
<dbReference type="InterPro" id="IPR041664">
    <property type="entry name" value="AAA_16"/>
</dbReference>
<dbReference type="InterPro" id="IPR036388">
    <property type="entry name" value="WH-like_DNA-bd_sf"/>
</dbReference>
<dbReference type="EMBL" id="WSEK01000004">
    <property type="protein sequence ID" value="MVQ49469.1"/>
    <property type="molecule type" value="Genomic_DNA"/>
</dbReference>
<keyword evidence="2 3" id="KW-0238">DNA-binding</keyword>
<dbReference type="AlphaFoldDB" id="A0A6L6XQA7"/>
<feature type="DNA-binding region" description="OmpR/PhoB-type" evidence="3">
    <location>
        <begin position="1"/>
        <end position="95"/>
    </location>
</feature>
<evidence type="ECO:0000259" key="4">
    <source>
        <dbReference type="PROSITE" id="PS51755"/>
    </source>
</evidence>
<dbReference type="GO" id="GO:0006355">
    <property type="term" value="P:regulation of DNA-templated transcription"/>
    <property type="evidence" value="ECO:0007669"/>
    <property type="project" value="InterPro"/>
</dbReference>
<organism evidence="5 6">
    <name type="scientific">Nocardioides agri</name>
    <dbReference type="NCBI Taxonomy" id="2682843"/>
    <lineage>
        <taxon>Bacteria</taxon>
        <taxon>Bacillati</taxon>
        <taxon>Actinomycetota</taxon>
        <taxon>Actinomycetes</taxon>
        <taxon>Propionibacteriales</taxon>
        <taxon>Nocardioidaceae</taxon>
        <taxon>Nocardioides</taxon>
    </lineage>
</organism>
<dbReference type="InterPro" id="IPR011990">
    <property type="entry name" value="TPR-like_helical_dom_sf"/>
</dbReference>
<proteinExistence type="inferred from homology"/>
<reference evidence="5 6" key="1">
    <citation type="submission" date="2019-12" db="EMBL/GenBank/DDBJ databases">
        <authorList>
            <person name="Huq M.A."/>
        </authorList>
    </citation>
    <scope>NUCLEOTIDE SEQUENCE [LARGE SCALE GENOMIC DNA]</scope>
    <source>
        <strain evidence="5 6">MAH-18</strain>
    </source>
</reference>
<dbReference type="SUPFAM" id="SSF46894">
    <property type="entry name" value="C-terminal effector domain of the bipartite response regulators"/>
    <property type="match status" value="1"/>
</dbReference>
<protein>
    <submittedName>
        <fullName evidence="5">AAA family ATPase</fullName>
    </submittedName>
</protein>
<dbReference type="Pfam" id="PF03704">
    <property type="entry name" value="BTAD"/>
    <property type="match status" value="1"/>
</dbReference>
<dbReference type="Proteomes" id="UP000473525">
    <property type="component" value="Unassembled WGS sequence"/>
</dbReference>
<dbReference type="InterPro" id="IPR016032">
    <property type="entry name" value="Sig_transdc_resp-reg_C-effctor"/>
</dbReference>
<name>A0A6L6XQA7_9ACTN</name>
<dbReference type="Gene3D" id="1.25.40.10">
    <property type="entry name" value="Tetratricopeptide repeat domain"/>
    <property type="match status" value="1"/>
</dbReference>
<dbReference type="Pfam" id="PF25872">
    <property type="entry name" value="HTH_77"/>
    <property type="match status" value="1"/>
</dbReference>
<dbReference type="SUPFAM" id="SSF52540">
    <property type="entry name" value="P-loop containing nucleoside triphosphate hydrolases"/>
    <property type="match status" value="1"/>
</dbReference>
<dbReference type="PROSITE" id="PS51755">
    <property type="entry name" value="OMPR_PHOB"/>
    <property type="match status" value="1"/>
</dbReference>
<dbReference type="Pfam" id="PF13191">
    <property type="entry name" value="AAA_16"/>
    <property type="match status" value="1"/>
</dbReference>
<comment type="similarity">
    <text evidence="1">Belongs to the AfsR/DnrI/RedD regulatory family.</text>
</comment>
<comment type="caution">
    <text evidence="5">The sequence shown here is derived from an EMBL/GenBank/DDBJ whole genome shotgun (WGS) entry which is preliminary data.</text>
</comment>
<evidence type="ECO:0000256" key="3">
    <source>
        <dbReference type="PROSITE-ProRule" id="PRU01091"/>
    </source>
</evidence>
<dbReference type="Gene3D" id="3.40.50.300">
    <property type="entry name" value="P-loop containing nucleotide triphosphate hydrolases"/>
    <property type="match status" value="1"/>
</dbReference>
<dbReference type="Pfam" id="PF00486">
    <property type="entry name" value="Trans_reg_C"/>
    <property type="match status" value="1"/>
</dbReference>
<evidence type="ECO:0000256" key="1">
    <source>
        <dbReference type="ARBA" id="ARBA00005820"/>
    </source>
</evidence>
<gene>
    <name evidence="5" type="ORF">GON03_09765</name>
</gene>
<dbReference type="InterPro" id="IPR005158">
    <property type="entry name" value="BTAD"/>
</dbReference>
<dbReference type="SUPFAM" id="SSF48452">
    <property type="entry name" value="TPR-like"/>
    <property type="match status" value="1"/>
</dbReference>
<dbReference type="InterPro" id="IPR027417">
    <property type="entry name" value="P-loop_NTPase"/>
</dbReference>
<feature type="domain" description="OmpR/PhoB-type" evidence="4">
    <location>
        <begin position="1"/>
        <end position="95"/>
    </location>
</feature>
<dbReference type="RefSeq" id="WP_157342144.1">
    <property type="nucleotide sequence ID" value="NZ_WSEK01000004.1"/>
</dbReference>
<dbReference type="SMART" id="SM00862">
    <property type="entry name" value="Trans_reg_C"/>
    <property type="match status" value="1"/>
</dbReference>
<accession>A0A6L6XQA7</accession>
<evidence type="ECO:0000256" key="2">
    <source>
        <dbReference type="ARBA" id="ARBA00023125"/>
    </source>
</evidence>
<dbReference type="InterPro" id="IPR058852">
    <property type="entry name" value="HTH_77"/>
</dbReference>